<dbReference type="AlphaFoldDB" id="A0A085BF74"/>
<organism evidence="1 2">
    <name type="scientific">Epilithonimonas lactis</name>
    <dbReference type="NCBI Taxonomy" id="421072"/>
    <lineage>
        <taxon>Bacteria</taxon>
        <taxon>Pseudomonadati</taxon>
        <taxon>Bacteroidota</taxon>
        <taxon>Flavobacteriia</taxon>
        <taxon>Flavobacteriales</taxon>
        <taxon>Weeksellaceae</taxon>
        <taxon>Chryseobacterium group</taxon>
        <taxon>Epilithonimonas</taxon>
    </lineage>
</organism>
<dbReference type="Proteomes" id="UP000028623">
    <property type="component" value="Unassembled WGS sequence"/>
</dbReference>
<reference evidence="1 2" key="1">
    <citation type="submission" date="2014-07" db="EMBL/GenBank/DDBJ databases">
        <title>Epilithonimonas lactis LMG 22401 Genome.</title>
        <authorList>
            <person name="Pipes S.E."/>
            <person name="Stropko S.J."/>
        </authorList>
    </citation>
    <scope>NUCLEOTIDE SEQUENCE [LARGE SCALE GENOMIC DNA]</scope>
    <source>
        <strain evidence="1 2">LMG 24401</strain>
    </source>
</reference>
<protein>
    <recommendedName>
        <fullName evidence="3">Uracil DNA glycosylase superfamily protein</fullName>
    </recommendedName>
</protein>
<dbReference type="EMBL" id="JPLY01000004">
    <property type="protein sequence ID" value="KFC21119.1"/>
    <property type="molecule type" value="Genomic_DNA"/>
</dbReference>
<accession>A0A085BF74</accession>
<name>A0A085BF74_9FLAO</name>
<proteinExistence type="predicted"/>
<evidence type="ECO:0000313" key="1">
    <source>
        <dbReference type="EMBL" id="KFC21119.1"/>
    </source>
</evidence>
<sequence>MKSIIFKPWIGKNYGNSELGKLLVIGDSHYFNNGLPSNLNDFTKAQIAELDVIASKFHKTILEVFGYQKHADFWKNIAFANSIQSAFTSSNQVPTNDEKDTAEKAFKEYLEITKPEKVIVFSSRIWEHFFNNEGCWGKHLDKIDNRWNIRQLDYECGNCKALGIYHPNARNFAGYNFSNIIKEFLQNY</sequence>
<evidence type="ECO:0008006" key="3">
    <source>
        <dbReference type="Google" id="ProtNLM"/>
    </source>
</evidence>
<dbReference type="InterPro" id="IPR036895">
    <property type="entry name" value="Uracil-DNA_glycosylase-like_sf"/>
</dbReference>
<evidence type="ECO:0000313" key="2">
    <source>
        <dbReference type="Proteomes" id="UP000028623"/>
    </source>
</evidence>
<dbReference type="Gene3D" id="3.40.470.10">
    <property type="entry name" value="Uracil-DNA glycosylase-like domain"/>
    <property type="match status" value="1"/>
</dbReference>
<comment type="caution">
    <text evidence="1">The sequence shown here is derived from an EMBL/GenBank/DDBJ whole genome shotgun (WGS) entry which is preliminary data.</text>
</comment>
<keyword evidence="2" id="KW-1185">Reference proteome</keyword>
<dbReference type="STRING" id="421072.SAMN04488097_0487"/>
<gene>
    <name evidence="1" type="ORF">IO89_12960</name>
</gene>
<dbReference type="eggNOG" id="COG1573">
    <property type="taxonomic scope" value="Bacteria"/>
</dbReference>